<protein>
    <submittedName>
        <fullName evidence="1">Uncharacterized protein</fullName>
    </submittedName>
</protein>
<proteinExistence type="predicted"/>
<organism evidence="1 2">
    <name type="scientific">Naganishia adeliensis</name>
    <dbReference type="NCBI Taxonomy" id="92952"/>
    <lineage>
        <taxon>Eukaryota</taxon>
        <taxon>Fungi</taxon>
        <taxon>Dikarya</taxon>
        <taxon>Basidiomycota</taxon>
        <taxon>Agaricomycotina</taxon>
        <taxon>Tremellomycetes</taxon>
        <taxon>Filobasidiales</taxon>
        <taxon>Filobasidiaceae</taxon>
        <taxon>Naganishia</taxon>
    </lineage>
</organism>
<sequence>MSLTPSFQQTNSPAKNGDYYPSSSASAGTRKAKVLHTYPSGNSKTRGPSPAYSTSSSHPLAQSALPPTSFHASSLKPLSRTGDDESYASEDAEGESDDDVDGVVDYAAESRARVVPAAGSGEAHPDPSLPAYCIHIRFYLPL</sequence>
<dbReference type="EMBL" id="JASBWS010000009">
    <property type="protein sequence ID" value="KAJ9114346.1"/>
    <property type="molecule type" value="Genomic_DNA"/>
</dbReference>
<reference evidence="1" key="1">
    <citation type="submission" date="2023-04" db="EMBL/GenBank/DDBJ databases">
        <title>Draft Genome sequencing of Naganishia species isolated from polar environments using Oxford Nanopore Technology.</title>
        <authorList>
            <person name="Leo P."/>
            <person name="Venkateswaran K."/>
        </authorList>
    </citation>
    <scope>NUCLEOTIDE SEQUENCE</scope>
    <source>
        <strain evidence="1">MNA-CCFEE 5262</strain>
    </source>
</reference>
<evidence type="ECO:0000313" key="1">
    <source>
        <dbReference type="EMBL" id="KAJ9114346.1"/>
    </source>
</evidence>
<dbReference type="Proteomes" id="UP001230649">
    <property type="component" value="Unassembled WGS sequence"/>
</dbReference>
<evidence type="ECO:0000313" key="2">
    <source>
        <dbReference type="Proteomes" id="UP001230649"/>
    </source>
</evidence>
<gene>
    <name evidence="1" type="ORF">QFC20_001487</name>
</gene>
<keyword evidence="2" id="KW-1185">Reference proteome</keyword>
<comment type="caution">
    <text evidence="1">The sequence shown here is derived from an EMBL/GenBank/DDBJ whole genome shotgun (WGS) entry which is preliminary data.</text>
</comment>
<accession>A0ACC2WTB4</accession>
<name>A0ACC2WTB4_9TREE</name>